<gene>
    <name evidence="6 9" type="primary">rsmI</name>
    <name evidence="9" type="ORF">E4Z66_15600</name>
</gene>
<dbReference type="Gene3D" id="3.40.1010.10">
    <property type="entry name" value="Cobalt-precorrin-4 Transmethylase, Domain 1"/>
    <property type="match status" value="1"/>
</dbReference>
<dbReference type="PANTHER" id="PTHR46111:SF1">
    <property type="entry name" value="RIBOSOMAL RNA SMALL SUBUNIT METHYLTRANSFERASE I"/>
    <property type="match status" value="1"/>
</dbReference>
<keyword evidence="1 6" id="KW-0963">Cytoplasm</keyword>
<dbReference type="Pfam" id="PF23016">
    <property type="entry name" value="RsmI_C"/>
    <property type="match status" value="1"/>
</dbReference>
<feature type="domain" description="Tetrapyrrole methylase" evidence="7">
    <location>
        <begin position="12"/>
        <end position="215"/>
    </location>
</feature>
<evidence type="ECO:0000259" key="8">
    <source>
        <dbReference type="Pfam" id="PF23016"/>
    </source>
</evidence>
<comment type="caution">
    <text evidence="9">The sequence shown here is derived from an EMBL/GenBank/DDBJ whole genome shotgun (WGS) entry which is preliminary data.</text>
</comment>
<evidence type="ECO:0000256" key="2">
    <source>
        <dbReference type="ARBA" id="ARBA00022552"/>
    </source>
</evidence>
<reference evidence="9 10" key="1">
    <citation type="submission" date="2019-04" db="EMBL/GenBank/DDBJ databases">
        <title>Shimia ponticola sp. nov., isolated from seawater.</title>
        <authorList>
            <person name="Kim Y.-O."/>
            <person name="Yoon J.-H."/>
        </authorList>
    </citation>
    <scope>NUCLEOTIDE SEQUENCE [LARGE SCALE GENOMIC DNA]</scope>
    <source>
        <strain evidence="9 10">MYP11</strain>
    </source>
</reference>
<proteinExistence type="inferred from homology"/>
<keyword evidence="4 6" id="KW-0808">Transferase</keyword>
<evidence type="ECO:0000256" key="3">
    <source>
        <dbReference type="ARBA" id="ARBA00022603"/>
    </source>
</evidence>
<sequence length="292" mass="30882">MNFQRQSLPPGLYLVGVPIGTARDITLRALDVLASAEILAAEDTRSLRKLMDIHGIPLEGRRILALHDHSGQGVQERLIEAAKSGQSVAYASEAGMPLIADPGFELVRAASSAGVKVTSAPGPSAVPTALAIGGLPTDAFHFAGFLPQSKAARRKALAGLADIAATLVLFESPKRLASCLADAAEMLGTDRQAAICRELTKKFEETQRGTLAELAERIAAHPVKGEIVLLIDRASDTGVVNEDLVDSLLNTALESMSLKDAVAQVMAQTGLKRREIYQRALDIQSAQSGDDT</sequence>
<dbReference type="InterPro" id="IPR053910">
    <property type="entry name" value="RsmI_HTH"/>
</dbReference>
<dbReference type="GO" id="GO:0070677">
    <property type="term" value="F:rRNA (cytosine-2'-O-)-methyltransferase activity"/>
    <property type="evidence" value="ECO:0007669"/>
    <property type="project" value="UniProtKB-UniRule"/>
</dbReference>
<dbReference type="Pfam" id="PF00590">
    <property type="entry name" value="TP_methylase"/>
    <property type="match status" value="1"/>
</dbReference>
<dbReference type="InterPro" id="IPR035996">
    <property type="entry name" value="4pyrrol_Methylase_sf"/>
</dbReference>
<accession>A0A4S4NA04</accession>
<dbReference type="PANTHER" id="PTHR46111">
    <property type="entry name" value="RIBOSOMAL RNA SMALL SUBUNIT METHYLTRANSFERASE I"/>
    <property type="match status" value="1"/>
</dbReference>
<evidence type="ECO:0000313" key="10">
    <source>
        <dbReference type="Proteomes" id="UP000306602"/>
    </source>
</evidence>
<dbReference type="EMBL" id="SRKY01000004">
    <property type="protein sequence ID" value="THH35247.1"/>
    <property type="molecule type" value="Genomic_DNA"/>
</dbReference>
<protein>
    <recommendedName>
        <fullName evidence="6">Ribosomal RNA small subunit methyltransferase I</fullName>
        <ecNumber evidence="6">2.1.1.198</ecNumber>
    </recommendedName>
    <alternativeName>
        <fullName evidence="6">16S rRNA 2'-O-ribose C1402 methyltransferase</fullName>
    </alternativeName>
    <alternativeName>
        <fullName evidence="6">rRNA (cytidine-2'-O-)-methyltransferase RsmI</fullName>
    </alternativeName>
</protein>
<dbReference type="InterPro" id="IPR014777">
    <property type="entry name" value="4pyrrole_Mease_sub1"/>
</dbReference>
<evidence type="ECO:0000256" key="1">
    <source>
        <dbReference type="ARBA" id="ARBA00022490"/>
    </source>
</evidence>
<dbReference type="Proteomes" id="UP000306602">
    <property type="component" value="Unassembled WGS sequence"/>
</dbReference>
<dbReference type="AlphaFoldDB" id="A0A4S4NA04"/>
<dbReference type="EC" id="2.1.1.198" evidence="6"/>
<dbReference type="InterPro" id="IPR000878">
    <property type="entry name" value="4pyrrol_Mease"/>
</dbReference>
<comment type="similarity">
    <text evidence="6">Belongs to the methyltransferase superfamily. RsmI family.</text>
</comment>
<evidence type="ECO:0000256" key="6">
    <source>
        <dbReference type="HAMAP-Rule" id="MF_01877"/>
    </source>
</evidence>
<dbReference type="HAMAP" id="MF_01877">
    <property type="entry name" value="16SrRNA_methyltr_I"/>
    <property type="match status" value="1"/>
</dbReference>
<dbReference type="FunFam" id="3.30.950.10:FF:000002">
    <property type="entry name" value="Ribosomal RNA small subunit methyltransferase I"/>
    <property type="match status" value="1"/>
</dbReference>
<evidence type="ECO:0000256" key="5">
    <source>
        <dbReference type="ARBA" id="ARBA00022691"/>
    </source>
</evidence>
<comment type="catalytic activity">
    <reaction evidence="6">
        <text>cytidine(1402) in 16S rRNA + S-adenosyl-L-methionine = 2'-O-methylcytidine(1402) in 16S rRNA + S-adenosyl-L-homocysteine + H(+)</text>
        <dbReference type="Rhea" id="RHEA:42924"/>
        <dbReference type="Rhea" id="RHEA-COMP:10285"/>
        <dbReference type="Rhea" id="RHEA-COMP:10286"/>
        <dbReference type="ChEBI" id="CHEBI:15378"/>
        <dbReference type="ChEBI" id="CHEBI:57856"/>
        <dbReference type="ChEBI" id="CHEBI:59789"/>
        <dbReference type="ChEBI" id="CHEBI:74495"/>
        <dbReference type="ChEBI" id="CHEBI:82748"/>
        <dbReference type="EC" id="2.1.1.198"/>
    </reaction>
</comment>
<dbReference type="Gene3D" id="3.30.950.10">
    <property type="entry name" value="Methyltransferase, Cobalt-precorrin-4 Transmethylase, Domain 2"/>
    <property type="match status" value="1"/>
</dbReference>
<keyword evidence="2 6" id="KW-0698">rRNA processing</keyword>
<dbReference type="RefSeq" id="WP_136463981.1">
    <property type="nucleotide sequence ID" value="NZ_SRKY01000004.1"/>
</dbReference>
<dbReference type="InterPro" id="IPR014776">
    <property type="entry name" value="4pyrrole_Mease_sub2"/>
</dbReference>
<comment type="subcellular location">
    <subcellularLocation>
        <location evidence="6">Cytoplasm</location>
    </subcellularLocation>
</comment>
<dbReference type="OrthoDB" id="9809084at2"/>
<keyword evidence="5 6" id="KW-0949">S-adenosyl-L-methionine</keyword>
<keyword evidence="3 6" id="KW-0489">Methyltransferase</keyword>
<evidence type="ECO:0000259" key="7">
    <source>
        <dbReference type="Pfam" id="PF00590"/>
    </source>
</evidence>
<dbReference type="PIRSF" id="PIRSF005917">
    <property type="entry name" value="MTase_YraL"/>
    <property type="match status" value="1"/>
</dbReference>
<name>A0A4S4NA04_9RHOB</name>
<comment type="function">
    <text evidence="6">Catalyzes the 2'-O-methylation of the ribose of cytidine 1402 (C1402) in 16S rRNA.</text>
</comment>
<feature type="domain" description="RsmI HTH" evidence="8">
    <location>
        <begin position="243"/>
        <end position="283"/>
    </location>
</feature>
<evidence type="ECO:0000313" key="9">
    <source>
        <dbReference type="EMBL" id="THH35247.1"/>
    </source>
</evidence>
<organism evidence="9 10">
    <name type="scientific">Aliishimia ponticola</name>
    <dbReference type="NCBI Taxonomy" id="2499833"/>
    <lineage>
        <taxon>Bacteria</taxon>
        <taxon>Pseudomonadati</taxon>
        <taxon>Pseudomonadota</taxon>
        <taxon>Alphaproteobacteria</taxon>
        <taxon>Rhodobacterales</taxon>
        <taxon>Paracoccaceae</taxon>
        <taxon>Aliishimia</taxon>
    </lineage>
</organism>
<evidence type="ECO:0000256" key="4">
    <source>
        <dbReference type="ARBA" id="ARBA00022679"/>
    </source>
</evidence>
<dbReference type="GO" id="GO:0005737">
    <property type="term" value="C:cytoplasm"/>
    <property type="evidence" value="ECO:0007669"/>
    <property type="project" value="UniProtKB-SubCell"/>
</dbReference>
<dbReference type="NCBIfam" id="TIGR00096">
    <property type="entry name" value="16S rRNA (cytidine(1402)-2'-O)-methyltransferase"/>
    <property type="match status" value="1"/>
</dbReference>
<keyword evidence="10" id="KW-1185">Reference proteome</keyword>
<dbReference type="SUPFAM" id="SSF53790">
    <property type="entry name" value="Tetrapyrrole methylase"/>
    <property type="match status" value="1"/>
</dbReference>
<dbReference type="CDD" id="cd11648">
    <property type="entry name" value="RsmI"/>
    <property type="match status" value="1"/>
</dbReference>
<dbReference type="InterPro" id="IPR008189">
    <property type="entry name" value="rRNA_ssu_MeTfrase_I"/>
</dbReference>